<dbReference type="PANTHER" id="PTHR10773">
    <property type="entry name" value="DNA-DIRECTED RNA POLYMERASES I, II, AND III SUBUNIT RPABC2"/>
    <property type="match status" value="1"/>
</dbReference>
<name>A0A8B8F6A8_9HEMI</name>
<organism evidence="1 2">
    <name type="scientific">Sipha flava</name>
    <name type="common">yellow sugarcane aphid</name>
    <dbReference type="NCBI Taxonomy" id="143950"/>
    <lineage>
        <taxon>Eukaryota</taxon>
        <taxon>Metazoa</taxon>
        <taxon>Ecdysozoa</taxon>
        <taxon>Arthropoda</taxon>
        <taxon>Hexapoda</taxon>
        <taxon>Insecta</taxon>
        <taxon>Pterygota</taxon>
        <taxon>Neoptera</taxon>
        <taxon>Paraneoptera</taxon>
        <taxon>Hemiptera</taxon>
        <taxon>Sternorrhyncha</taxon>
        <taxon>Aphidomorpha</taxon>
        <taxon>Aphidoidea</taxon>
        <taxon>Aphididae</taxon>
        <taxon>Sipha</taxon>
    </lineage>
</organism>
<proteinExistence type="predicted"/>
<reference evidence="2" key="1">
    <citation type="submission" date="2025-08" db="UniProtKB">
        <authorList>
            <consortium name="RefSeq"/>
        </authorList>
    </citation>
    <scope>IDENTIFICATION</scope>
    <source>
        <tissue evidence="2">Whole body</tissue>
    </source>
</reference>
<dbReference type="RefSeq" id="XP_025406045.1">
    <property type="nucleotide sequence ID" value="XM_025550260.1"/>
</dbReference>
<dbReference type="GeneID" id="112680223"/>
<gene>
    <name evidence="2" type="primary">LOC112680223</name>
</gene>
<evidence type="ECO:0000313" key="2">
    <source>
        <dbReference type="RefSeq" id="XP_025406045.1"/>
    </source>
</evidence>
<dbReference type="OrthoDB" id="6629246at2759"/>
<dbReference type="PANTHER" id="PTHR10773:SF19">
    <property type="match status" value="1"/>
</dbReference>
<protein>
    <submittedName>
        <fullName evidence="2">Uncharacterized protein LOC112680223</fullName>
    </submittedName>
</protein>
<accession>A0A8B8F6A8</accession>
<dbReference type="AlphaFoldDB" id="A0A8B8F6A8"/>
<keyword evidence="1" id="KW-1185">Reference proteome</keyword>
<sequence length="223" mass="25814">MHNLYIKECEEKNISPVKLSTYSHVFNTKFNIGFYVPKKDQCGLCEKYNNSSDIEKQNLQDELEAHKNETKLSRFEKEKDKKLAKENTEKYMVSCYDLQSVLTTPAAKISNFYYARKFATYNLTVYSLGENEANCFVWNEDQGKRGANEISTCIYKYLIQNCLQKDTIFYSDNCSGHTQNEGDSVHSTIEKQKNRLLRGGSIFSPLQWPTVIRTAKKTGKPFK</sequence>
<dbReference type="Proteomes" id="UP000694846">
    <property type="component" value="Unplaced"/>
</dbReference>
<evidence type="ECO:0000313" key="1">
    <source>
        <dbReference type="Proteomes" id="UP000694846"/>
    </source>
</evidence>